<reference evidence="1 2" key="1">
    <citation type="submission" date="2016-07" db="EMBL/GenBank/DDBJ databases">
        <title>Pervasive Adenine N6-methylation of Active Genes in Fungi.</title>
        <authorList>
            <consortium name="DOE Joint Genome Institute"/>
            <person name="Mondo S.J."/>
            <person name="Dannebaum R.O."/>
            <person name="Kuo R.C."/>
            <person name="Labutti K."/>
            <person name="Haridas S."/>
            <person name="Kuo A."/>
            <person name="Salamov A."/>
            <person name="Ahrendt S.R."/>
            <person name="Lipzen A."/>
            <person name="Sullivan W."/>
            <person name="Andreopoulos W.B."/>
            <person name="Clum A."/>
            <person name="Lindquist E."/>
            <person name="Daum C."/>
            <person name="Ramamoorthy G.K."/>
            <person name="Gryganskyi A."/>
            <person name="Culley D."/>
            <person name="Magnuson J.K."/>
            <person name="James T.Y."/>
            <person name="O'Malley M.A."/>
            <person name="Stajich J.E."/>
            <person name="Spatafora J.W."/>
            <person name="Visel A."/>
            <person name="Grigoriev I.V."/>
        </authorList>
    </citation>
    <scope>NUCLEOTIDE SEQUENCE [LARGE SCALE GENOMIC DNA]</scope>
    <source>
        <strain evidence="1 2">PL171</strain>
    </source>
</reference>
<dbReference type="AlphaFoldDB" id="A0A1Y2HYV1"/>
<name>A0A1Y2HYV1_9FUNG</name>
<evidence type="ECO:0000313" key="1">
    <source>
        <dbReference type="EMBL" id="ORZ39805.1"/>
    </source>
</evidence>
<proteinExistence type="predicted"/>
<keyword evidence="2" id="KW-1185">Reference proteome</keyword>
<organism evidence="1 2">
    <name type="scientific">Catenaria anguillulae PL171</name>
    <dbReference type="NCBI Taxonomy" id="765915"/>
    <lineage>
        <taxon>Eukaryota</taxon>
        <taxon>Fungi</taxon>
        <taxon>Fungi incertae sedis</taxon>
        <taxon>Blastocladiomycota</taxon>
        <taxon>Blastocladiomycetes</taxon>
        <taxon>Blastocladiales</taxon>
        <taxon>Catenariaceae</taxon>
        <taxon>Catenaria</taxon>
    </lineage>
</organism>
<comment type="caution">
    <text evidence="1">The sequence shown here is derived from an EMBL/GenBank/DDBJ whole genome shotgun (WGS) entry which is preliminary data.</text>
</comment>
<evidence type="ECO:0000313" key="2">
    <source>
        <dbReference type="Proteomes" id="UP000193411"/>
    </source>
</evidence>
<gene>
    <name evidence="1" type="ORF">BCR44DRAFT_1425677</name>
</gene>
<dbReference type="EMBL" id="MCFL01000004">
    <property type="protein sequence ID" value="ORZ39805.1"/>
    <property type="molecule type" value="Genomic_DNA"/>
</dbReference>
<sequence length="335" mass="37878">MLLSVSDCLSHVPDMSNETLSRTELLTMLENLRCIIPFPHGRDAMLKTYEFNPLHPWAASMLYGRARSMLLDYVCELEEREPFIYMAAYLYAAVDQGLLLGKERLFYGKDPGSMSDVYKSFMLQMGMSGVDMKLRLAPPNGREAAIWHGMTARVRARVERDGPVFSMAPLVDCALSPAFKEFMQRFSSATMSDKDVAEHLHHLGDCIVQVPGADDMSNKHQLKSLGRSDYLKVIQSELRQHQPMYIKAFSPHMSQLLPGFPSFLIGSDDFKMQVSLFITVLSSPDGQGAAYHIARAIKVYKEKAAERRPVIQGILKKIRGYVREMMVADDVKRDI</sequence>
<protein>
    <submittedName>
        <fullName evidence="1">Uncharacterized protein</fullName>
    </submittedName>
</protein>
<accession>A0A1Y2HYV1</accession>
<dbReference type="Proteomes" id="UP000193411">
    <property type="component" value="Unassembled WGS sequence"/>
</dbReference>